<evidence type="ECO:0000313" key="7">
    <source>
        <dbReference type="Proteomes" id="UP000812277"/>
    </source>
</evidence>
<evidence type="ECO:0000256" key="1">
    <source>
        <dbReference type="ARBA" id="ARBA00001974"/>
    </source>
</evidence>
<dbReference type="Proteomes" id="UP000812277">
    <property type="component" value="Unassembled WGS sequence"/>
</dbReference>
<evidence type="ECO:0000256" key="4">
    <source>
        <dbReference type="ARBA" id="ARBA00023002"/>
    </source>
</evidence>
<dbReference type="SUPFAM" id="SSF51905">
    <property type="entry name" value="FAD/NAD(P)-binding domain"/>
    <property type="match status" value="1"/>
</dbReference>
<dbReference type="RefSeq" id="WP_219872443.1">
    <property type="nucleotide sequence ID" value="NZ_JAHZIJ010000006.1"/>
</dbReference>
<proteinExistence type="predicted"/>
<dbReference type="PANTHER" id="PTHR46496:SF1">
    <property type="entry name" value="ZEAXANTHIN EPOXIDASE, CHLOROPLASTIC"/>
    <property type="match status" value="1"/>
</dbReference>
<gene>
    <name evidence="6" type="ORF">K0T92_10575</name>
</gene>
<evidence type="ECO:0000256" key="2">
    <source>
        <dbReference type="ARBA" id="ARBA00022630"/>
    </source>
</evidence>
<dbReference type="InterPro" id="IPR002938">
    <property type="entry name" value="FAD-bd"/>
</dbReference>
<keyword evidence="3" id="KW-0274">FAD</keyword>
<feature type="domain" description="FAD-binding" evidence="5">
    <location>
        <begin position="282"/>
        <end position="351"/>
    </location>
</feature>
<evidence type="ECO:0000256" key="3">
    <source>
        <dbReference type="ARBA" id="ARBA00022827"/>
    </source>
</evidence>
<dbReference type="Pfam" id="PF01494">
    <property type="entry name" value="FAD_binding_3"/>
    <property type="match status" value="2"/>
</dbReference>
<reference evidence="6 7" key="1">
    <citation type="submission" date="2021-07" db="EMBL/GenBank/DDBJ databases">
        <title>Paenibacillus radiodurans sp. nov., isolated from the southeastern edge of Tengger Desert.</title>
        <authorList>
            <person name="Zhang G."/>
        </authorList>
    </citation>
    <scope>NUCLEOTIDE SEQUENCE [LARGE SCALE GENOMIC DNA]</scope>
    <source>
        <strain evidence="6 7">DT7-4</strain>
    </source>
</reference>
<protein>
    <submittedName>
        <fullName evidence="6">FAD-dependent monooxygenase</fullName>
    </submittedName>
</protein>
<feature type="domain" description="FAD-binding" evidence="5">
    <location>
        <begin position="8"/>
        <end position="172"/>
    </location>
</feature>
<evidence type="ECO:0000259" key="5">
    <source>
        <dbReference type="Pfam" id="PF01494"/>
    </source>
</evidence>
<name>A0ABS7D5H7_9BACL</name>
<dbReference type="PRINTS" id="PR00420">
    <property type="entry name" value="RNGMNOXGNASE"/>
</dbReference>
<dbReference type="EMBL" id="JAHZIJ010000006">
    <property type="protein sequence ID" value="MBW7475192.1"/>
    <property type="molecule type" value="Genomic_DNA"/>
</dbReference>
<keyword evidence="4" id="KW-0560">Oxidoreductase</keyword>
<dbReference type="PANTHER" id="PTHR46496">
    <property type="match status" value="1"/>
</dbReference>
<organism evidence="6 7">
    <name type="scientific">Paenibacillus oenotherae</name>
    <dbReference type="NCBI Taxonomy" id="1435645"/>
    <lineage>
        <taxon>Bacteria</taxon>
        <taxon>Bacillati</taxon>
        <taxon>Bacillota</taxon>
        <taxon>Bacilli</taxon>
        <taxon>Bacillales</taxon>
        <taxon>Paenibacillaceae</taxon>
        <taxon>Paenibacillus</taxon>
    </lineage>
</organism>
<dbReference type="GO" id="GO:0004497">
    <property type="term" value="F:monooxygenase activity"/>
    <property type="evidence" value="ECO:0007669"/>
    <property type="project" value="UniProtKB-KW"/>
</dbReference>
<dbReference type="InterPro" id="IPR036188">
    <property type="entry name" value="FAD/NAD-bd_sf"/>
</dbReference>
<evidence type="ECO:0000313" key="6">
    <source>
        <dbReference type="EMBL" id="MBW7475192.1"/>
    </source>
</evidence>
<keyword evidence="7" id="KW-1185">Reference proteome</keyword>
<comment type="cofactor">
    <cofactor evidence="1">
        <name>FAD</name>
        <dbReference type="ChEBI" id="CHEBI:57692"/>
    </cofactor>
</comment>
<keyword evidence="6" id="KW-0503">Monooxygenase</keyword>
<keyword evidence="2" id="KW-0285">Flavoprotein</keyword>
<sequence length="391" mass="42922">MKTGKRRAVIIGAGIGGLSAAIAMQQCGWQVAVTEKREGLAEMGAGIVLAANALRVLKHLGVVDEVYRHGAKVGKAEIRTWDGKLIVELPTDVQEKRYGYMSCLIHRSELLHILYERLVHATDAAATVHFNKKLIDYEQDGTAVTAIYEDGSREQASILIAADGVHSRARERMFGPEPLRYSGFTALRGIADYCDDRYSMELGGGFEAWGHGKRFGFSQLGQGKVFWFAAINSIEGEALRTTNRKEAALRHFDGWYNPIEAVIAATEPSAILAHDIYDRKPLRSWSDGRAVLLGDAAHPMLPNLGQGGAQAIEDAAILADCLREARDDTAGAIRRYEELRIPRTSRIVRQSRRMGRMVQLENAAAASARNLLLRCMPSSLLAAQLDGVLKV</sequence>
<accession>A0ABS7D5H7</accession>
<comment type="caution">
    <text evidence="6">The sequence shown here is derived from an EMBL/GenBank/DDBJ whole genome shotgun (WGS) entry which is preliminary data.</text>
</comment>
<dbReference type="Gene3D" id="3.50.50.60">
    <property type="entry name" value="FAD/NAD(P)-binding domain"/>
    <property type="match status" value="1"/>
</dbReference>